<evidence type="ECO:0000313" key="1">
    <source>
        <dbReference type="Proteomes" id="UP000035680"/>
    </source>
</evidence>
<evidence type="ECO:0000313" key="2">
    <source>
        <dbReference type="WBParaSite" id="SVE_0686300.1"/>
    </source>
</evidence>
<protein>
    <submittedName>
        <fullName evidence="2">Uncharacterized protein</fullName>
    </submittedName>
</protein>
<proteinExistence type="predicted"/>
<accession>A0A0K0FDE1</accession>
<dbReference type="WBParaSite" id="SVE_0686300.1">
    <property type="protein sequence ID" value="SVE_0686300.1"/>
    <property type="gene ID" value="SVE_0686300"/>
</dbReference>
<dbReference type="AlphaFoldDB" id="A0A0K0FDE1"/>
<reference evidence="1" key="1">
    <citation type="submission" date="2014-07" db="EMBL/GenBank/DDBJ databases">
        <authorList>
            <person name="Martin A.A"/>
            <person name="De Silva N."/>
        </authorList>
    </citation>
    <scope>NUCLEOTIDE SEQUENCE</scope>
</reference>
<dbReference type="Proteomes" id="UP000035680">
    <property type="component" value="Unassembled WGS sequence"/>
</dbReference>
<organism evidence="1 2">
    <name type="scientific">Strongyloides venezuelensis</name>
    <name type="common">Threadworm</name>
    <dbReference type="NCBI Taxonomy" id="75913"/>
    <lineage>
        <taxon>Eukaryota</taxon>
        <taxon>Metazoa</taxon>
        <taxon>Ecdysozoa</taxon>
        <taxon>Nematoda</taxon>
        <taxon>Chromadorea</taxon>
        <taxon>Rhabditida</taxon>
        <taxon>Tylenchina</taxon>
        <taxon>Panagrolaimomorpha</taxon>
        <taxon>Strongyloidoidea</taxon>
        <taxon>Strongyloididae</taxon>
        <taxon>Strongyloides</taxon>
    </lineage>
</organism>
<reference evidence="2" key="2">
    <citation type="submission" date="2015-08" db="UniProtKB">
        <authorList>
            <consortium name="WormBaseParasite"/>
        </authorList>
    </citation>
    <scope>IDENTIFICATION</scope>
</reference>
<name>A0A0K0FDE1_STRVS</name>
<keyword evidence="1" id="KW-1185">Reference proteome</keyword>
<sequence length="174" mass="20539">MKTVDIETLKGLIKSPSGETIFSIYYKNQKFRDAIEAAREIHHCGKHFIQQVKSKYSINSEVRINERNLVDSTRKRLSRNSDRENRRIKRSCDYSLENIDNLCHNFFIDEREKNNLSSLVDFLNNINNEKQFHQLKNFYSISKAVSEKIDVLFQINIERKSEIIITANLLSNMH</sequence>